<comment type="caution">
    <text evidence="2">The sequence shown here is derived from an EMBL/GenBank/DDBJ whole genome shotgun (WGS) entry which is preliminary data.</text>
</comment>
<reference evidence="2 3" key="1">
    <citation type="submission" date="2017-11" db="EMBL/GenBank/DDBJ databases">
        <title>De-novo sequencing of pomegranate (Punica granatum L.) genome.</title>
        <authorList>
            <person name="Akparov Z."/>
            <person name="Amiraslanov A."/>
            <person name="Hajiyeva S."/>
            <person name="Abbasov M."/>
            <person name="Kaur K."/>
            <person name="Hamwieh A."/>
            <person name="Solovyev V."/>
            <person name="Salamov A."/>
            <person name="Braich B."/>
            <person name="Kosarev P."/>
            <person name="Mahmoud A."/>
            <person name="Hajiyev E."/>
            <person name="Babayeva S."/>
            <person name="Izzatullayeva V."/>
            <person name="Mammadov A."/>
            <person name="Mammadov A."/>
            <person name="Sharifova S."/>
            <person name="Ojaghi J."/>
            <person name="Eynullazada K."/>
            <person name="Bayramov B."/>
            <person name="Abdulazimova A."/>
            <person name="Shahmuradov I."/>
        </authorList>
    </citation>
    <scope>NUCLEOTIDE SEQUENCE [LARGE SCALE GENOMIC DNA]</scope>
    <source>
        <strain evidence="3">cv. AG2017</strain>
        <tissue evidence="2">Leaf</tissue>
    </source>
</reference>
<dbReference type="Pfam" id="PF14223">
    <property type="entry name" value="Retrotran_gag_2"/>
    <property type="match status" value="1"/>
</dbReference>
<organism evidence="2 3">
    <name type="scientific">Punica granatum</name>
    <name type="common">Pomegranate</name>
    <dbReference type="NCBI Taxonomy" id="22663"/>
    <lineage>
        <taxon>Eukaryota</taxon>
        <taxon>Viridiplantae</taxon>
        <taxon>Streptophyta</taxon>
        <taxon>Embryophyta</taxon>
        <taxon>Tracheophyta</taxon>
        <taxon>Spermatophyta</taxon>
        <taxon>Magnoliopsida</taxon>
        <taxon>eudicotyledons</taxon>
        <taxon>Gunneridae</taxon>
        <taxon>Pentapetalae</taxon>
        <taxon>rosids</taxon>
        <taxon>malvids</taxon>
        <taxon>Myrtales</taxon>
        <taxon>Lythraceae</taxon>
        <taxon>Punica</taxon>
    </lineage>
</organism>
<dbReference type="EMBL" id="PGOL01000223">
    <property type="protein sequence ID" value="PKI74139.1"/>
    <property type="molecule type" value="Genomic_DNA"/>
</dbReference>
<dbReference type="Proteomes" id="UP000233551">
    <property type="component" value="Unassembled WGS sequence"/>
</dbReference>
<accession>A0A2I0L0B9</accession>
<feature type="region of interest" description="Disordered" evidence="1">
    <location>
        <begin position="160"/>
        <end position="207"/>
    </location>
</feature>
<dbReference type="AlphaFoldDB" id="A0A2I0L0B9"/>
<name>A0A2I0L0B9_PUNGR</name>
<proteinExistence type="predicted"/>
<dbReference type="STRING" id="22663.A0A2I0L0B9"/>
<keyword evidence="3" id="KW-1185">Reference proteome</keyword>
<protein>
    <recommendedName>
        <fullName evidence="4">UBN2_2 domain-containing protein</fullName>
    </recommendedName>
</protein>
<gene>
    <name evidence="2" type="ORF">CRG98_005468</name>
</gene>
<sequence>MEAPAQGNTAQQCRDLEAYQNCLKKDHCVHFTLLSCMHNDPIGEFETHLTTHAMWEALKAKYGVMSTTKLWELNMRFDCCVKQPNKMMRQHLRNMSSMIRNLSSGGVILFDEQQVQAMIWSLPSSWEHMKANVTHNEYVRTFEDISRHLELEDERLKAAKSNSEANAAHFGQRKTNGSKRKRVRGAPRNDGESVPKNAKFSECKRGKRGEKKDKSKLTCHNCARWALDPGSSEIGPTALFIARLPERQKQQLYGPECALFGARIACFWIVRLGSVHLPVGTRDGHA</sequence>
<evidence type="ECO:0000313" key="2">
    <source>
        <dbReference type="EMBL" id="PKI74139.1"/>
    </source>
</evidence>
<evidence type="ECO:0000256" key="1">
    <source>
        <dbReference type="SAM" id="MobiDB-lite"/>
    </source>
</evidence>
<evidence type="ECO:0000313" key="3">
    <source>
        <dbReference type="Proteomes" id="UP000233551"/>
    </source>
</evidence>
<evidence type="ECO:0008006" key="4">
    <source>
        <dbReference type="Google" id="ProtNLM"/>
    </source>
</evidence>
<feature type="compositionally biased region" description="Basic and acidic residues" evidence="1">
    <location>
        <begin position="187"/>
        <end position="207"/>
    </location>
</feature>
<feature type="compositionally biased region" description="Basic residues" evidence="1">
    <location>
        <begin position="176"/>
        <end position="185"/>
    </location>
</feature>